<evidence type="ECO:0000259" key="20">
    <source>
        <dbReference type="PROSITE" id="PS50102"/>
    </source>
</evidence>
<evidence type="ECO:0000313" key="22">
    <source>
        <dbReference type="Proteomes" id="UP000261520"/>
    </source>
</evidence>
<evidence type="ECO:0000313" key="21">
    <source>
        <dbReference type="Ensembl" id="ENSPMGP00000023606.1"/>
    </source>
</evidence>
<keyword evidence="11" id="KW-0677">Repeat</keyword>
<dbReference type="PANTHER" id="PTHR48039">
    <property type="entry name" value="RNA-BINDING MOTIF PROTEIN 14B"/>
    <property type="match status" value="1"/>
</dbReference>
<dbReference type="CDD" id="cd12569">
    <property type="entry name" value="RRM4_RBM19"/>
    <property type="match status" value="1"/>
</dbReference>
<dbReference type="CDD" id="cd12564">
    <property type="entry name" value="RRM1_RBM19"/>
    <property type="match status" value="1"/>
</dbReference>
<feature type="region of interest" description="Disordered" evidence="19">
    <location>
        <begin position="115"/>
        <end position="169"/>
    </location>
</feature>
<dbReference type="Proteomes" id="UP000261520">
    <property type="component" value="Unplaced"/>
</dbReference>
<keyword evidence="14" id="KW-0539">Nucleus</keyword>
<reference evidence="21" key="1">
    <citation type="submission" date="2025-08" db="UniProtKB">
        <authorList>
            <consortium name="Ensembl"/>
        </authorList>
    </citation>
    <scope>IDENTIFICATION</scope>
</reference>
<dbReference type="SUPFAM" id="SSF54928">
    <property type="entry name" value="RNA-binding domain, RBD"/>
    <property type="match status" value="3"/>
</dbReference>
<organism evidence="21 22">
    <name type="scientific">Periophthalmus magnuspinnatus</name>
    <dbReference type="NCBI Taxonomy" id="409849"/>
    <lineage>
        <taxon>Eukaryota</taxon>
        <taxon>Metazoa</taxon>
        <taxon>Chordata</taxon>
        <taxon>Craniata</taxon>
        <taxon>Vertebrata</taxon>
        <taxon>Euteleostomi</taxon>
        <taxon>Actinopterygii</taxon>
        <taxon>Neopterygii</taxon>
        <taxon>Teleostei</taxon>
        <taxon>Neoteleostei</taxon>
        <taxon>Acanthomorphata</taxon>
        <taxon>Gobiaria</taxon>
        <taxon>Gobiiformes</taxon>
        <taxon>Gobioidei</taxon>
        <taxon>Gobiidae</taxon>
        <taxon>Oxudercinae</taxon>
        <taxon>Periophthalmus</taxon>
    </lineage>
</organism>
<evidence type="ECO:0000256" key="15">
    <source>
        <dbReference type="ARBA" id="ARBA00055332"/>
    </source>
</evidence>
<comment type="function">
    <text evidence="15">Plays a role in embryo pre-implantation development.</text>
</comment>
<protein>
    <recommendedName>
        <fullName evidence="16">Probable RNA-binding protein 19</fullName>
    </recommendedName>
    <alternativeName>
        <fullName evidence="17">RNA-binding motif protein 19</fullName>
    </alternativeName>
</protein>
<dbReference type="InterPro" id="IPR034420">
    <property type="entry name" value="RBM19_RRM4"/>
</dbReference>
<evidence type="ECO:0000256" key="7">
    <source>
        <dbReference type="ARBA" id="ARBA00022473"/>
    </source>
</evidence>
<evidence type="ECO:0000256" key="6">
    <source>
        <dbReference type="ARBA" id="ARBA00022454"/>
    </source>
</evidence>
<evidence type="ECO:0000256" key="10">
    <source>
        <dbReference type="ARBA" id="ARBA00022553"/>
    </source>
</evidence>
<dbReference type="CDD" id="cd12318">
    <property type="entry name" value="RRM5_RBM19_like"/>
    <property type="match status" value="1"/>
</dbReference>
<dbReference type="AlphaFoldDB" id="A0A3B4B4W8"/>
<evidence type="ECO:0000256" key="8">
    <source>
        <dbReference type="ARBA" id="ARBA00022490"/>
    </source>
</evidence>
<dbReference type="InterPro" id="IPR012677">
    <property type="entry name" value="Nucleotide-bd_a/b_plait_sf"/>
</dbReference>
<dbReference type="SMART" id="SM00360">
    <property type="entry name" value="RRM"/>
    <property type="match status" value="6"/>
</dbReference>
<evidence type="ECO:0000256" key="2">
    <source>
        <dbReference type="ARBA" id="ARBA00004496"/>
    </source>
</evidence>
<sequence length="744" mass="84653">MSRLIVKNLPNGMKEERLRTMFAAFGTLTDCTLKFTKDGKFRKFGFVGFKSEEDANKALTHFHKSFVDTSRVEMCKSFGDPTKPKAWSKHTHDSSHNKTTSDQGFKEFLSVHQNRSQAPTWANDTAQRQTETSTKKKSKTESKKEKKTDLDDYLNFDSDETEDEYEEEEVQLDPATEFTVKLRGVPFNVKEQQISEFMTPLKPVAIRIGKNEYVYVDLRSEEEVQKAIKKNKDYIGRYIEVFSVGNSDNKRKTQHKEIDKNFSRKLKEDEEEEDVSESGRLFVRNLSYTCTEEEIKELFTKHPLSEVLFPIDTFTKRPKGFAFVTYMIPENAITALAQLDGHIFQGRMLHVLPSTIKKEKAESDGGPGSSSYKQQKNAKNKALSTSHNWNTLFLGTSAVADAIAEKYNTTKSQVLDHDTKGSVAVRMALGETQIVEETRQFLLDNSVCLDSFSQSTCVILVKNLPSGVKVSELEELFSPHGSLGRVLLPPSGLTAIIEFLEPTEAKRAFTKLAYSKFHHIPLYLEWAPVGVFMAKPEPEEEDDDVEEEEEESVPGSTLFIKNLNFNTTEETLQETFSKCGKIISCTISKKKDKTKLLSMGYGFVQYQTAEAAKKAIRQLQHCNVDDHQLELKISERATKKQMLKKQTGSKILVRNVPFQASVKEIRELFTFGELKTVRLPRKATGSGNHRGFGFVDFITKQDAKKAFTALCHSTHLYGRRLVLEWADAEDTVETLRRKTAEHFH</sequence>
<keyword evidence="7" id="KW-0217">Developmental protein</keyword>
<dbReference type="GO" id="GO:0005730">
    <property type="term" value="C:nucleolus"/>
    <property type="evidence" value="ECO:0007669"/>
    <property type="project" value="UniProtKB-SubCell"/>
</dbReference>
<dbReference type="FunFam" id="3.30.70.330:FF:000296">
    <property type="entry name" value="RNA binding motif protein 19"/>
    <property type="match status" value="1"/>
</dbReference>
<evidence type="ECO:0000256" key="16">
    <source>
        <dbReference type="ARBA" id="ARBA00070535"/>
    </source>
</evidence>
<name>A0A3B4B4W8_9GOBI</name>
<dbReference type="FunFam" id="3.30.70.330:FF:000813">
    <property type="entry name" value="RNA binding motif protein 19"/>
    <property type="match status" value="1"/>
</dbReference>
<evidence type="ECO:0000256" key="1">
    <source>
        <dbReference type="ARBA" id="ARBA00004286"/>
    </source>
</evidence>
<evidence type="ECO:0000256" key="17">
    <source>
        <dbReference type="ARBA" id="ARBA00075692"/>
    </source>
</evidence>
<dbReference type="InterPro" id="IPR051945">
    <property type="entry name" value="RRM_MRD1_RNA_proc_ribogen"/>
</dbReference>
<keyword evidence="6" id="KW-0158">Chromosome</keyword>
<dbReference type="PROSITE" id="PS50102">
    <property type="entry name" value="RRM"/>
    <property type="match status" value="5"/>
</dbReference>
<evidence type="ECO:0000256" key="5">
    <source>
        <dbReference type="ARBA" id="ARBA00008033"/>
    </source>
</evidence>
<dbReference type="Ensembl" id="ENSPMGT00000025153.1">
    <property type="protein sequence ID" value="ENSPMGP00000023606.1"/>
    <property type="gene ID" value="ENSPMGG00000019087.1"/>
</dbReference>
<dbReference type="Gene3D" id="3.30.70.330">
    <property type="match status" value="6"/>
</dbReference>
<dbReference type="FunFam" id="3.30.70.330:FF:000240">
    <property type="entry name" value="RNA binding motif protein 19"/>
    <property type="match status" value="1"/>
</dbReference>
<keyword evidence="8" id="KW-0963">Cytoplasm</keyword>
<comment type="subcellular location">
    <subcellularLocation>
        <location evidence="1">Chromosome</location>
    </subcellularLocation>
    <subcellularLocation>
        <location evidence="2">Cytoplasm</location>
    </subcellularLocation>
    <subcellularLocation>
        <location evidence="3">Nucleus</location>
        <location evidence="3">Nucleolus</location>
    </subcellularLocation>
    <subcellularLocation>
        <location evidence="4">Nucleus</location>
        <location evidence="4">Nucleoplasm</location>
    </subcellularLocation>
</comment>
<dbReference type="PANTHER" id="PTHR48039:SF5">
    <property type="entry name" value="RNA-BINDING PROTEIN 28"/>
    <property type="match status" value="1"/>
</dbReference>
<feature type="region of interest" description="Disordered" evidence="19">
    <location>
        <begin position="358"/>
        <end position="377"/>
    </location>
</feature>
<feature type="domain" description="RRM" evidence="20">
    <location>
        <begin position="2"/>
        <end position="77"/>
    </location>
</feature>
<evidence type="ECO:0000256" key="4">
    <source>
        <dbReference type="ARBA" id="ARBA00004642"/>
    </source>
</evidence>
<feature type="compositionally biased region" description="Polar residues" evidence="19">
    <location>
        <begin position="115"/>
        <end position="129"/>
    </location>
</feature>
<keyword evidence="22" id="KW-1185">Reference proteome</keyword>
<dbReference type="FunFam" id="3.30.70.330:FF:000277">
    <property type="entry name" value="RNA binding motif protein 19"/>
    <property type="match status" value="1"/>
</dbReference>
<evidence type="ECO:0000256" key="19">
    <source>
        <dbReference type="SAM" id="MobiDB-lite"/>
    </source>
</evidence>
<proteinExistence type="inferred from homology"/>
<dbReference type="InterPro" id="IPR034423">
    <property type="entry name" value="RBM19_RRM5"/>
</dbReference>
<keyword evidence="9" id="KW-1017">Isopeptide bond</keyword>
<evidence type="ECO:0000256" key="18">
    <source>
        <dbReference type="PROSITE-ProRule" id="PRU00176"/>
    </source>
</evidence>
<feature type="domain" description="RRM" evidence="20">
    <location>
        <begin position="556"/>
        <end position="636"/>
    </location>
</feature>
<evidence type="ECO:0000256" key="12">
    <source>
        <dbReference type="ARBA" id="ARBA00022843"/>
    </source>
</evidence>
<dbReference type="GO" id="GO:0005737">
    <property type="term" value="C:cytoplasm"/>
    <property type="evidence" value="ECO:0007669"/>
    <property type="project" value="UniProtKB-SubCell"/>
</dbReference>
<accession>A0A3B4B4W8</accession>
<evidence type="ECO:0000256" key="13">
    <source>
        <dbReference type="ARBA" id="ARBA00022884"/>
    </source>
</evidence>
<feature type="compositionally biased region" description="Acidic residues" evidence="19">
    <location>
        <begin position="151"/>
        <end position="169"/>
    </location>
</feature>
<feature type="domain" description="RRM" evidence="20">
    <location>
        <begin position="457"/>
        <end position="529"/>
    </location>
</feature>
<dbReference type="GO" id="GO:0003729">
    <property type="term" value="F:mRNA binding"/>
    <property type="evidence" value="ECO:0007669"/>
    <property type="project" value="TreeGrafter"/>
</dbReference>
<keyword evidence="13 18" id="KW-0694">RNA-binding</keyword>
<dbReference type="InterPro" id="IPR034421">
    <property type="entry name" value="RBM19_RRM6"/>
</dbReference>
<dbReference type="CDD" id="cd12571">
    <property type="entry name" value="RRM6_RBM19"/>
    <property type="match status" value="1"/>
</dbReference>
<dbReference type="InterPro" id="IPR000504">
    <property type="entry name" value="RRM_dom"/>
</dbReference>
<dbReference type="InterPro" id="IPR035979">
    <property type="entry name" value="RBD_domain_sf"/>
</dbReference>
<dbReference type="InterPro" id="IPR034418">
    <property type="entry name" value="RMB19_RRM1"/>
</dbReference>
<dbReference type="GO" id="GO:0005654">
    <property type="term" value="C:nucleoplasm"/>
    <property type="evidence" value="ECO:0007669"/>
    <property type="project" value="UniProtKB-SubCell"/>
</dbReference>
<keyword evidence="12" id="KW-0832">Ubl conjugation</keyword>
<feature type="domain" description="RRM" evidence="20">
    <location>
        <begin position="649"/>
        <end position="728"/>
    </location>
</feature>
<dbReference type="Pfam" id="PF00076">
    <property type="entry name" value="RRM_1"/>
    <property type="match status" value="5"/>
</dbReference>
<reference evidence="21" key="2">
    <citation type="submission" date="2025-09" db="UniProtKB">
        <authorList>
            <consortium name="Ensembl"/>
        </authorList>
    </citation>
    <scope>IDENTIFICATION</scope>
</reference>
<dbReference type="FunFam" id="3.30.70.330:FF:000608">
    <property type="entry name" value="RNA binding motif protein 19"/>
    <property type="match status" value="1"/>
</dbReference>
<evidence type="ECO:0000256" key="3">
    <source>
        <dbReference type="ARBA" id="ARBA00004604"/>
    </source>
</evidence>
<feature type="domain" description="RRM" evidence="20">
    <location>
        <begin position="279"/>
        <end position="356"/>
    </location>
</feature>
<evidence type="ECO:0000256" key="11">
    <source>
        <dbReference type="ARBA" id="ARBA00022737"/>
    </source>
</evidence>
<evidence type="ECO:0000256" key="9">
    <source>
        <dbReference type="ARBA" id="ARBA00022499"/>
    </source>
</evidence>
<dbReference type="STRING" id="409849.ENSPMGP00000023606"/>
<dbReference type="GO" id="GO:0005694">
    <property type="term" value="C:chromosome"/>
    <property type="evidence" value="ECO:0007669"/>
    <property type="project" value="UniProtKB-SubCell"/>
</dbReference>
<evidence type="ECO:0000256" key="14">
    <source>
        <dbReference type="ARBA" id="ARBA00023242"/>
    </source>
</evidence>
<feature type="compositionally biased region" description="Basic and acidic residues" evidence="19">
    <location>
        <begin position="139"/>
        <end position="150"/>
    </location>
</feature>
<comment type="similarity">
    <text evidence="5">Belongs to the RRM MRD1 family.</text>
</comment>
<feature type="region of interest" description="Disordered" evidence="19">
    <location>
        <begin position="80"/>
        <end position="101"/>
    </location>
</feature>
<keyword evidence="10" id="KW-0597">Phosphoprotein</keyword>